<dbReference type="AlphaFoldDB" id="A0A8S2QUI4"/>
<evidence type="ECO:0000313" key="2">
    <source>
        <dbReference type="EMBL" id="CAF4120061.1"/>
    </source>
</evidence>
<name>A0A8S2QUI4_9BILA</name>
<accession>A0A8S2QUI4</accession>
<evidence type="ECO:0000256" key="1">
    <source>
        <dbReference type="SAM" id="MobiDB-lite"/>
    </source>
</evidence>
<sequence length="236" mass="26493">MNPHHRMFGPPEPMPPQFNPHHPGNLPPPHPHMYKMMPPHHAMDPNGMMMQHPGGSSRSSKGLPPPPQSMSDQMQQHLHHLPTPNYVKMHHMDPLHGPLPGHHQQHMRFSPMMDDSFSMGPPPHHHPQMHPHMHPSHHQMHLNDGRSLPPQSINNTYVSATMSIQQLNIQSLGPGGPQGELQPGTIHYHAPSGNISDSQQQQQFSQNDSQFSSQFNDLQAPPSNLSSDGVQPPPYW</sequence>
<feature type="region of interest" description="Disordered" evidence="1">
    <location>
        <begin position="122"/>
        <end position="147"/>
    </location>
</feature>
<feature type="compositionally biased region" description="Basic residues" evidence="1">
    <location>
        <begin position="123"/>
        <end position="140"/>
    </location>
</feature>
<feature type="region of interest" description="Disordered" evidence="1">
    <location>
        <begin position="169"/>
        <end position="236"/>
    </location>
</feature>
<dbReference type="EMBL" id="CAJOBI010008704">
    <property type="protein sequence ID" value="CAF4120061.1"/>
    <property type="molecule type" value="Genomic_DNA"/>
</dbReference>
<protein>
    <submittedName>
        <fullName evidence="2">Uncharacterized protein</fullName>
    </submittedName>
</protein>
<evidence type="ECO:0000313" key="3">
    <source>
        <dbReference type="Proteomes" id="UP000676336"/>
    </source>
</evidence>
<gene>
    <name evidence="2" type="ORF">SMN809_LOCUS18238</name>
</gene>
<comment type="caution">
    <text evidence="2">The sequence shown here is derived from an EMBL/GenBank/DDBJ whole genome shotgun (WGS) entry which is preliminary data.</text>
</comment>
<feature type="region of interest" description="Disordered" evidence="1">
    <location>
        <begin position="1"/>
        <end position="76"/>
    </location>
</feature>
<organism evidence="2 3">
    <name type="scientific">Rotaria magnacalcarata</name>
    <dbReference type="NCBI Taxonomy" id="392030"/>
    <lineage>
        <taxon>Eukaryota</taxon>
        <taxon>Metazoa</taxon>
        <taxon>Spiralia</taxon>
        <taxon>Gnathifera</taxon>
        <taxon>Rotifera</taxon>
        <taxon>Eurotatoria</taxon>
        <taxon>Bdelloidea</taxon>
        <taxon>Philodinida</taxon>
        <taxon>Philodinidae</taxon>
        <taxon>Rotaria</taxon>
    </lineage>
</organism>
<reference evidence="2" key="1">
    <citation type="submission" date="2021-02" db="EMBL/GenBank/DDBJ databases">
        <authorList>
            <person name="Nowell W R."/>
        </authorList>
    </citation>
    <scope>NUCLEOTIDE SEQUENCE</scope>
</reference>
<dbReference type="Proteomes" id="UP000676336">
    <property type="component" value="Unassembled WGS sequence"/>
</dbReference>
<feature type="compositionally biased region" description="Low complexity" evidence="1">
    <location>
        <begin position="196"/>
        <end position="217"/>
    </location>
</feature>
<proteinExistence type="predicted"/>